<evidence type="ECO:0000256" key="1">
    <source>
        <dbReference type="ARBA" id="ARBA00004141"/>
    </source>
</evidence>
<dbReference type="AlphaFoldDB" id="A0AB36RHE2"/>
<feature type="transmembrane region" description="Helical" evidence="5">
    <location>
        <begin position="303"/>
        <end position="324"/>
    </location>
</feature>
<evidence type="ECO:0000313" key="7">
    <source>
        <dbReference type="EMBL" id="PAQ04328.1"/>
    </source>
</evidence>
<protein>
    <recommendedName>
        <fullName evidence="6">Major facilitator superfamily (MFS) profile domain-containing protein</fullName>
    </recommendedName>
</protein>
<organism evidence="7 8">
    <name type="scientific">Mesorhizobium mediterraneum</name>
    <dbReference type="NCBI Taxonomy" id="43617"/>
    <lineage>
        <taxon>Bacteria</taxon>
        <taxon>Pseudomonadati</taxon>
        <taxon>Pseudomonadota</taxon>
        <taxon>Alphaproteobacteria</taxon>
        <taxon>Hyphomicrobiales</taxon>
        <taxon>Phyllobacteriaceae</taxon>
        <taxon>Mesorhizobium</taxon>
    </lineage>
</organism>
<dbReference type="InterPro" id="IPR011701">
    <property type="entry name" value="MFS"/>
</dbReference>
<dbReference type="PANTHER" id="PTHR23521:SF2">
    <property type="entry name" value="TRANSPORTER MFS SUPERFAMILY"/>
    <property type="match status" value="1"/>
</dbReference>
<feature type="transmembrane region" description="Helical" evidence="5">
    <location>
        <begin position="201"/>
        <end position="222"/>
    </location>
</feature>
<dbReference type="GO" id="GO:0005886">
    <property type="term" value="C:plasma membrane"/>
    <property type="evidence" value="ECO:0007669"/>
    <property type="project" value="TreeGrafter"/>
</dbReference>
<feature type="transmembrane region" description="Helical" evidence="5">
    <location>
        <begin position="228"/>
        <end position="248"/>
    </location>
</feature>
<name>A0AB36RHE2_9HYPH</name>
<reference evidence="8" key="1">
    <citation type="submission" date="2017-08" db="EMBL/GenBank/DDBJ databases">
        <title>Mesorhizobium wenxinae sp. nov., a novel rhizobial species isolated from root nodules of chickpea (Cicer arietinum L.).</title>
        <authorList>
            <person name="Zhang J."/>
        </authorList>
    </citation>
    <scope>NUCLEOTIDE SEQUENCE [LARGE SCALE GENOMIC DNA]</scope>
    <source>
        <strain evidence="8">USDA 3392</strain>
    </source>
</reference>
<evidence type="ECO:0000256" key="4">
    <source>
        <dbReference type="ARBA" id="ARBA00023136"/>
    </source>
</evidence>
<feature type="transmembrane region" description="Helical" evidence="5">
    <location>
        <begin position="359"/>
        <end position="384"/>
    </location>
</feature>
<comment type="caution">
    <text evidence="7">The sequence shown here is derived from an EMBL/GenBank/DDBJ whole genome shotgun (WGS) entry which is preliminary data.</text>
</comment>
<gene>
    <name evidence="7" type="ORF">CIT25_00380</name>
</gene>
<feature type="transmembrane region" description="Helical" evidence="5">
    <location>
        <begin position="336"/>
        <end position="353"/>
    </location>
</feature>
<dbReference type="PROSITE" id="PS50850">
    <property type="entry name" value="MFS"/>
    <property type="match status" value="1"/>
</dbReference>
<feature type="transmembrane region" description="Helical" evidence="5">
    <location>
        <begin position="168"/>
        <end position="189"/>
    </location>
</feature>
<dbReference type="InterPro" id="IPR005829">
    <property type="entry name" value="Sugar_transporter_CS"/>
</dbReference>
<dbReference type="InterPro" id="IPR020846">
    <property type="entry name" value="MFS_dom"/>
</dbReference>
<feature type="transmembrane region" description="Helical" evidence="5">
    <location>
        <begin position="427"/>
        <end position="446"/>
    </location>
</feature>
<dbReference type="SUPFAM" id="SSF103473">
    <property type="entry name" value="MFS general substrate transporter"/>
    <property type="match status" value="1"/>
</dbReference>
<feature type="transmembrane region" description="Helical" evidence="5">
    <location>
        <begin position="143"/>
        <end position="162"/>
    </location>
</feature>
<dbReference type="EMBL" id="NPKI01000001">
    <property type="protein sequence ID" value="PAQ04328.1"/>
    <property type="molecule type" value="Genomic_DNA"/>
</dbReference>
<dbReference type="Proteomes" id="UP000216215">
    <property type="component" value="Unassembled WGS sequence"/>
</dbReference>
<dbReference type="Pfam" id="PF07690">
    <property type="entry name" value="MFS_1"/>
    <property type="match status" value="2"/>
</dbReference>
<feature type="domain" description="Major facilitator superfamily (MFS) profile" evidence="6">
    <location>
        <begin position="78"/>
        <end position="450"/>
    </location>
</feature>
<evidence type="ECO:0000256" key="5">
    <source>
        <dbReference type="SAM" id="Phobius"/>
    </source>
</evidence>
<keyword evidence="8" id="KW-1185">Reference proteome</keyword>
<accession>A0AB36RHE2</accession>
<feature type="transmembrane region" description="Helical" evidence="5">
    <location>
        <begin position="78"/>
        <end position="100"/>
    </location>
</feature>
<dbReference type="PROSITE" id="PS00216">
    <property type="entry name" value="SUGAR_TRANSPORT_1"/>
    <property type="match status" value="1"/>
</dbReference>
<dbReference type="PANTHER" id="PTHR23521">
    <property type="entry name" value="TRANSPORTER MFS SUPERFAMILY"/>
    <property type="match status" value="1"/>
</dbReference>
<feature type="transmembrane region" description="Helical" evidence="5">
    <location>
        <begin position="269"/>
        <end position="297"/>
    </location>
</feature>
<keyword evidence="2 5" id="KW-0812">Transmembrane</keyword>
<evidence type="ECO:0000313" key="8">
    <source>
        <dbReference type="Proteomes" id="UP000216215"/>
    </source>
</evidence>
<feature type="transmembrane region" description="Helical" evidence="5">
    <location>
        <begin position="396"/>
        <end position="415"/>
    </location>
</feature>
<keyword evidence="3 5" id="KW-1133">Transmembrane helix</keyword>
<feature type="transmembrane region" description="Helical" evidence="5">
    <location>
        <begin position="112"/>
        <end position="131"/>
    </location>
</feature>
<proteinExistence type="predicted"/>
<dbReference type="InterPro" id="IPR036259">
    <property type="entry name" value="MFS_trans_sf"/>
</dbReference>
<sequence>MADAQFVRRRSEAAMPGSGLEGAGGVEVRQFAHEISITKAFACGKKYRLSESSLRGISRTPHRQEDAMTRPQNSQTRMIVALILGVTIYGLAMGTTYPLLGLLLSDRVSGALNGLNTAATGLGLMTGVVLVPGLARRLGAGRTALAGVGLLAAALVALAFLRDFWPVFAARVILGCGAGLMFIVAETALNAAAAPERRGRIMGVYTAANALGFVLGPAMIALMPDRPAALLLGCAAIALMALIPFAAVERPVSRLVVPGSGRHIVSAIAAFPLAFGFLFIASMIDAVAISLMPVIMLDRDFDVSQAVLLATVFHVGLVIGQPLIGLALDRAGRRRTVLGCCGLSLACTLPLVSGSGLGFWPVAGLMLVWGGANYGLYTAGLALIGDRFQAEKLTAAIAALASVYALAAVIGPVVAGGMMNALGAQGLFGAAAVVYLTALCGGLWLFRPVEPEWQKHQIR</sequence>
<keyword evidence="4 5" id="KW-0472">Membrane</keyword>
<evidence type="ECO:0000259" key="6">
    <source>
        <dbReference type="PROSITE" id="PS50850"/>
    </source>
</evidence>
<evidence type="ECO:0000256" key="2">
    <source>
        <dbReference type="ARBA" id="ARBA00022692"/>
    </source>
</evidence>
<dbReference type="GO" id="GO:0022857">
    <property type="term" value="F:transmembrane transporter activity"/>
    <property type="evidence" value="ECO:0007669"/>
    <property type="project" value="InterPro"/>
</dbReference>
<comment type="subcellular location">
    <subcellularLocation>
        <location evidence="1">Membrane</location>
        <topology evidence="1">Multi-pass membrane protein</topology>
    </subcellularLocation>
</comment>
<evidence type="ECO:0000256" key="3">
    <source>
        <dbReference type="ARBA" id="ARBA00022989"/>
    </source>
</evidence>
<dbReference type="Gene3D" id="1.20.1250.20">
    <property type="entry name" value="MFS general substrate transporter like domains"/>
    <property type="match status" value="2"/>
</dbReference>